<dbReference type="Proteomes" id="UP000612055">
    <property type="component" value="Unassembled WGS sequence"/>
</dbReference>
<gene>
    <name evidence="2" type="ORF">HYH03_008678</name>
</gene>
<evidence type="ECO:0008006" key="4">
    <source>
        <dbReference type="Google" id="ProtNLM"/>
    </source>
</evidence>
<proteinExistence type="predicted"/>
<evidence type="ECO:0000256" key="1">
    <source>
        <dbReference type="SAM" id="MobiDB-lite"/>
    </source>
</evidence>
<evidence type="ECO:0000313" key="3">
    <source>
        <dbReference type="Proteomes" id="UP000612055"/>
    </source>
</evidence>
<dbReference type="OrthoDB" id="45365at2759"/>
<feature type="compositionally biased region" description="Gly residues" evidence="1">
    <location>
        <begin position="564"/>
        <end position="575"/>
    </location>
</feature>
<keyword evidence="3" id="KW-1185">Reference proteome</keyword>
<feature type="compositionally biased region" description="Low complexity" evidence="1">
    <location>
        <begin position="551"/>
        <end position="563"/>
    </location>
</feature>
<dbReference type="EMBL" id="JAEHOE010000040">
    <property type="protein sequence ID" value="KAG2493015.1"/>
    <property type="molecule type" value="Genomic_DNA"/>
</dbReference>
<feature type="compositionally biased region" description="Pro residues" evidence="1">
    <location>
        <begin position="533"/>
        <end position="550"/>
    </location>
</feature>
<protein>
    <recommendedName>
        <fullName evidence="4">BTB domain-containing protein</fullName>
    </recommendedName>
</protein>
<dbReference type="InterPro" id="IPR051481">
    <property type="entry name" value="BTB-POZ/Galectin-3-binding"/>
</dbReference>
<dbReference type="Gene3D" id="3.30.710.10">
    <property type="entry name" value="Potassium Channel Kv1.1, Chain A"/>
    <property type="match status" value="1"/>
</dbReference>
<evidence type="ECO:0000313" key="2">
    <source>
        <dbReference type="EMBL" id="KAG2493015.1"/>
    </source>
</evidence>
<feature type="region of interest" description="Disordered" evidence="1">
    <location>
        <begin position="532"/>
        <end position="587"/>
    </location>
</feature>
<feature type="region of interest" description="Disordered" evidence="1">
    <location>
        <begin position="222"/>
        <end position="246"/>
    </location>
</feature>
<sequence length="612" mass="63935">MSAEQSSVAYGSEADADCVVRFVLSQNDSERPAKRARVNRDISGEPLADGTQDAEEDPPGANAQGNTTGDAQPIGDPLPGHRALLRQGSSFFQAQAGLWLEGKGTGDKPELRVPLGSPEDLPHALAAIRYMYTAKLQEGMSAAELLHVRRLASYLGVEGCVEACRTALAALAREGTAEDPLAGVVQLYTVRHLLPCWDDDPAGVAESVLNECRAQLVAYKPAASSSPSSNPSPPVNAGPAEPAEAPPPPPLASLLVWAFPDAPSVLSSPASRAHVSALPASSLEVLLGADDFATDSESSVLLLLAVWMAANRGAKIEERGRLTKLVRLCHLSSAYLYCVLPQLPETWSWLPPEELPLIQQCAALPSLEERKRFAAEVVPRMGVKALPAWYTSEPRPKARADAGRPYVWTTPVVEIDEALAAARLKAGNYNKLGAFTHGATVVIADGFELYCQLRVSSKTPKHVGCSLQNATPAVLALGQPVHNLMTPGKCLIGVWRGGPGGSSLKGYRCTFRATDWIQVGYARGYHEALAFTLPPPPPPRPAPPPSPSPSPTAASEGAAADGAAPGGAGTGGGAAAGAAAAPAGGVPSGSAATLLAPFVWEGKVWGYLTWSD</sequence>
<dbReference type="InterPro" id="IPR011333">
    <property type="entry name" value="SKP1/BTB/POZ_sf"/>
</dbReference>
<dbReference type="PANTHER" id="PTHR24410:SF23">
    <property type="entry name" value="BTB DOMAIN-CONTAINING PROTEIN-RELATED"/>
    <property type="match status" value="1"/>
</dbReference>
<dbReference type="AlphaFoldDB" id="A0A836BXY0"/>
<name>A0A836BXY0_9CHLO</name>
<organism evidence="2 3">
    <name type="scientific">Edaphochlamys debaryana</name>
    <dbReference type="NCBI Taxonomy" id="47281"/>
    <lineage>
        <taxon>Eukaryota</taxon>
        <taxon>Viridiplantae</taxon>
        <taxon>Chlorophyta</taxon>
        <taxon>core chlorophytes</taxon>
        <taxon>Chlorophyceae</taxon>
        <taxon>CS clade</taxon>
        <taxon>Chlamydomonadales</taxon>
        <taxon>Chlamydomonadales incertae sedis</taxon>
        <taxon>Edaphochlamys</taxon>
    </lineage>
</organism>
<feature type="compositionally biased region" description="Basic and acidic residues" evidence="1">
    <location>
        <begin position="28"/>
        <end position="43"/>
    </location>
</feature>
<accession>A0A836BXY0</accession>
<comment type="caution">
    <text evidence="2">The sequence shown here is derived from an EMBL/GenBank/DDBJ whole genome shotgun (WGS) entry which is preliminary data.</text>
</comment>
<feature type="region of interest" description="Disordered" evidence="1">
    <location>
        <begin position="24"/>
        <end position="80"/>
    </location>
</feature>
<feature type="compositionally biased region" description="Low complexity" evidence="1">
    <location>
        <begin position="576"/>
        <end position="587"/>
    </location>
</feature>
<dbReference type="PANTHER" id="PTHR24410">
    <property type="entry name" value="HL07962P-RELATED"/>
    <property type="match status" value="1"/>
</dbReference>
<dbReference type="CDD" id="cd18186">
    <property type="entry name" value="BTB_POZ_ZBTB_KLHL-like"/>
    <property type="match status" value="1"/>
</dbReference>
<reference evidence="2" key="1">
    <citation type="journal article" date="2020" name="bioRxiv">
        <title>Comparative genomics of Chlamydomonas.</title>
        <authorList>
            <person name="Craig R.J."/>
            <person name="Hasan A.R."/>
            <person name="Ness R.W."/>
            <person name="Keightley P.D."/>
        </authorList>
    </citation>
    <scope>NUCLEOTIDE SEQUENCE</scope>
    <source>
        <strain evidence="2">CCAP 11/70</strain>
    </source>
</reference>